<proteinExistence type="predicted"/>
<dbReference type="EMBL" id="CAGI01000181">
    <property type="protein sequence ID" value="CCF53344.1"/>
    <property type="molecule type" value="Genomic_DNA"/>
</dbReference>
<dbReference type="OrthoDB" id="2557437at2759"/>
<protein>
    <submittedName>
        <fullName evidence="2">Uncharacterized protein</fullName>
    </submittedName>
</protein>
<accession>I2G2F1</accession>
<evidence type="ECO:0000256" key="1">
    <source>
        <dbReference type="SAM" id="MobiDB-lite"/>
    </source>
</evidence>
<sequence length="197" mass="22407">MPPQPNNLHLANDPSLEDPSDEQAETIMVPAEHQRATESDTDSSDNSDSDNSEPNEPLFDLNNINKMNINTLQNIVTQSTLHKQAKTSSYKLPSKCRGFLHKVTQLNDALKDTPKLMTKNWYAWNPCFQDILASWPLALKHLNGTTKPGDKKYNRKLDAKLCMIIQSNAKLIGQDNVNYLFIQPENTESWRTHQLYA</sequence>
<organism evidence="2 3">
    <name type="scientific">Ustilago hordei</name>
    <name type="common">Barley covered smut fungus</name>
    <dbReference type="NCBI Taxonomy" id="120017"/>
    <lineage>
        <taxon>Eukaryota</taxon>
        <taxon>Fungi</taxon>
        <taxon>Dikarya</taxon>
        <taxon>Basidiomycota</taxon>
        <taxon>Ustilaginomycotina</taxon>
        <taxon>Ustilaginomycetes</taxon>
        <taxon>Ustilaginales</taxon>
        <taxon>Ustilaginaceae</taxon>
        <taxon>Ustilago</taxon>
    </lineage>
</organism>
<feature type="compositionally biased region" description="Acidic residues" evidence="1">
    <location>
        <begin position="39"/>
        <end position="53"/>
    </location>
</feature>
<dbReference type="AlphaFoldDB" id="I2G2F1"/>
<feature type="compositionally biased region" description="Acidic residues" evidence="1">
    <location>
        <begin position="15"/>
        <end position="24"/>
    </location>
</feature>
<feature type="region of interest" description="Disordered" evidence="1">
    <location>
        <begin position="1"/>
        <end position="58"/>
    </location>
</feature>
<dbReference type="Proteomes" id="UP000006174">
    <property type="component" value="Unassembled WGS sequence"/>
</dbReference>
<evidence type="ECO:0000313" key="3">
    <source>
        <dbReference type="Proteomes" id="UP000006174"/>
    </source>
</evidence>
<gene>
    <name evidence="2" type="ORF">UHOR_15870</name>
</gene>
<comment type="caution">
    <text evidence="2">The sequence shown here is derived from an EMBL/GenBank/DDBJ whole genome shotgun (WGS) entry which is preliminary data.</text>
</comment>
<dbReference type="HOGENOM" id="CLU_101895_0_0_1"/>
<name>I2G2F1_USTHO</name>
<evidence type="ECO:0000313" key="2">
    <source>
        <dbReference type="EMBL" id="CCF53344.1"/>
    </source>
</evidence>
<reference evidence="2 3" key="1">
    <citation type="journal article" date="2012" name="Plant Cell">
        <title>Genome comparison of barley and maize smut fungi reveals targeted loss of RNA silencing components and species-specific presence of transposable elements.</title>
        <authorList>
            <person name="Laurie J.D."/>
            <person name="Ali S."/>
            <person name="Linning R."/>
            <person name="Mannhaupt G."/>
            <person name="Wong P."/>
            <person name="Gueldener U."/>
            <person name="Muensterkoetter M."/>
            <person name="Moore R."/>
            <person name="Kahmann R."/>
            <person name="Bakkeren G."/>
            <person name="Schirawski J."/>
        </authorList>
    </citation>
    <scope>NUCLEOTIDE SEQUENCE [LARGE SCALE GENOMIC DNA]</scope>
    <source>
        <strain evidence="3">Uh4875-4</strain>
    </source>
</reference>
<keyword evidence="3" id="KW-1185">Reference proteome</keyword>